<dbReference type="PROSITE" id="PS50863">
    <property type="entry name" value="B3"/>
    <property type="match status" value="2"/>
</dbReference>
<evidence type="ECO:0000256" key="2">
    <source>
        <dbReference type="ARBA" id="ARBA00023015"/>
    </source>
</evidence>
<evidence type="ECO:0000256" key="4">
    <source>
        <dbReference type="ARBA" id="ARBA00023163"/>
    </source>
</evidence>
<dbReference type="GO" id="GO:0005634">
    <property type="term" value="C:nucleus"/>
    <property type="evidence" value="ECO:0007669"/>
    <property type="project" value="UniProtKB-SubCell"/>
</dbReference>
<evidence type="ECO:0000256" key="3">
    <source>
        <dbReference type="ARBA" id="ARBA00023125"/>
    </source>
</evidence>
<keyword evidence="5" id="KW-0539">Nucleus</keyword>
<evidence type="ECO:0000256" key="5">
    <source>
        <dbReference type="ARBA" id="ARBA00023242"/>
    </source>
</evidence>
<feature type="domain" description="TF-B3" evidence="6">
    <location>
        <begin position="8"/>
        <end position="102"/>
    </location>
</feature>
<name>A0AA38SE35_9ASTR</name>
<keyword evidence="2" id="KW-0805">Transcription regulation</keyword>
<dbReference type="SMART" id="SM01019">
    <property type="entry name" value="B3"/>
    <property type="match status" value="2"/>
</dbReference>
<dbReference type="Gene3D" id="2.40.330.10">
    <property type="entry name" value="DNA-binding pseudobarrel domain"/>
    <property type="match status" value="2"/>
</dbReference>
<proteinExistence type="predicted"/>
<keyword evidence="4" id="KW-0804">Transcription</keyword>
<dbReference type="EMBL" id="JARYMX010000007">
    <property type="protein sequence ID" value="KAJ9540658.1"/>
    <property type="molecule type" value="Genomic_DNA"/>
</dbReference>
<dbReference type="PANTHER" id="PTHR31920">
    <property type="entry name" value="B3 DOMAIN-CONTAINING"/>
    <property type="match status" value="1"/>
</dbReference>
<comment type="caution">
    <text evidence="7">The sequence shown here is derived from an EMBL/GenBank/DDBJ whole genome shotgun (WGS) entry which is preliminary data.</text>
</comment>
<evidence type="ECO:0000256" key="1">
    <source>
        <dbReference type="ARBA" id="ARBA00004123"/>
    </source>
</evidence>
<comment type="subcellular location">
    <subcellularLocation>
        <location evidence="1">Nucleus</location>
    </subcellularLocation>
</comment>
<dbReference type="AlphaFoldDB" id="A0AA38SE35"/>
<dbReference type="InterPro" id="IPR050655">
    <property type="entry name" value="Plant_B3_domain"/>
</dbReference>
<dbReference type="GO" id="GO:0003677">
    <property type="term" value="F:DNA binding"/>
    <property type="evidence" value="ECO:0007669"/>
    <property type="project" value="UniProtKB-KW"/>
</dbReference>
<protein>
    <recommendedName>
        <fullName evidence="6">TF-B3 domain-containing protein</fullName>
    </recommendedName>
</protein>
<dbReference type="Proteomes" id="UP001172457">
    <property type="component" value="Chromosome 7"/>
</dbReference>
<evidence type="ECO:0000313" key="7">
    <source>
        <dbReference type="EMBL" id="KAJ9540658.1"/>
    </source>
</evidence>
<evidence type="ECO:0000313" key="8">
    <source>
        <dbReference type="Proteomes" id="UP001172457"/>
    </source>
</evidence>
<feature type="domain" description="TF-B3" evidence="6">
    <location>
        <begin position="172"/>
        <end position="269"/>
    </location>
</feature>
<keyword evidence="3" id="KW-0238">DNA-binding</keyword>
<dbReference type="InterPro" id="IPR003340">
    <property type="entry name" value="B3_DNA-bd"/>
</dbReference>
<keyword evidence="8" id="KW-1185">Reference proteome</keyword>
<dbReference type="CDD" id="cd10017">
    <property type="entry name" value="B3_DNA"/>
    <property type="match status" value="2"/>
</dbReference>
<dbReference type="SUPFAM" id="SSF101936">
    <property type="entry name" value="DNA-binding pseudobarrel domain"/>
    <property type="match status" value="2"/>
</dbReference>
<gene>
    <name evidence="7" type="ORF">OSB04_027164</name>
</gene>
<accession>A0AA38SE35</accession>
<reference evidence="7" key="1">
    <citation type="submission" date="2023-03" db="EMBL/GenBank/DDBJ databases">
        <title>Chromosome-scale reference genome and RAD-based genetic map of yellow starthistle (Centaurea solstitialis) reveal putative structural variation and QTLs associated with invader traits.</title>
        <authorList>
            <person name="Reatini B."/>
            <person name="Cang F.A."/>
            <person name="Jiang Q."/>
            <person name="Mckibben M.T.W."/>
            <person name="Barker M.S."/>
            <person name="Rieseberg L.H."/>
            <person name="Dlugosch K.M."/>
        </authorList>
    </citation>
    <scope>NUCLEOTIDE SEQUENCE</scope>
    <source>
        <strain evidence="7">CAN-66</strain>
        <tissue evidence="7">Leaf</tissue>
    </source>
</reference>
<organism evidence="7 8">
    <name type="scientific">Centaurea solstitialis</name>
    <name type="common">yellow star-thistle</name>
    <dbReference type="NCBI Taxonomy" id="347529"/>
    <lineage>
        <taxon>Eukaryota</taxon>
        <taxon>Viridiplantae</taxon>
        <taxon>Streptophyta</taxon>
        <taxon>Embryophyta</taxon>
        <taxon>Tracheophyta</taxon>
        <taxon>Spermatophyta</taxon>
        <taxon>Magnoliopsida</taxon>
        <taxon>eudicotyledons</taxon>
        <taxon>Gunneridae</taxon>
        <taxon>Pentapetalae</taxon>
        <taxon>asterids</taxon>
        <taxon>campanulids</taxon>
        <taxon>Asterales</taxon>
        <taxon>Asteraceae</taxon>
        <taxon>Carduoideae</taxon>
        <taxon>Cardueae</taxon>
        <taxon>Centaureinae</taxon>
        <taxon>Centaurea</taxon>
    </lineage>
</organism>
<dbReference type="PANTHER" id="PTHR31920:SF108">
    <property type="entry name" value="B3 DOMAIN-CONTAINING TRANSCRIPTION FACTOR VRN1-LIKE"/>
    <property type="match status" value="1"/>
</dbReference>
<sequence length="269" mass="30860">MKSQPTSNFIRLIVSHDTGSTGIRIPNKFIEKHGNELLDKVMIKLPNADVWQLRLTKSTTDGIWLKNGWSEFADHYGLRFGHLLMFTYQGSSIFCVTIFSANGSEILYPPPTKTDQPTIPTKQVKLEDDEDQKHNLNINNDVGECSRKQRLEDTKRALKRAKLNFKSHKPFFMVYMNQNHVTRKSGPSVPGGFRKKHWRDSENHTKYVLQLAKKHGTPKTWEVAVHNAYFMVAGWMKFVEQNGIAAGDICVFELIHKHQNVLAVTILRS</sequence>
<evidence type="ECO:0000259" key="6">
    <source>
        <dbReference type="PROSITE" id="PS50863"/>
    </source>
</evidence>
<dbReference type="InterPro" id="IPR015300">
    <property type="entry name" value="DNA-bd_pseudobarrel_sf"/>
</dbReference>
<dbReference type="Pfam" id="PF02362">
    <property type="entry name" value="B3"/>
    <property type="match status" value="2"/>
</dbReference>